<dbReference type="SMART" id="SM00547">
    <property type="entry name" value="ZnF_RBZ"/>
    <property type="match status" value="3"/>
</dbReference>
<evidence type="ECO:0000256" key="4">
    <source>
        <dbReference type="PROSITE-ProRule" id="PRU00322"/>
    </source>
</evidence>
<dbReference type="GO" id="GO:0008270">
    <property type="term" value="F:zinc ion binding"/>
    <property type="evidence" value="ECO:0007669"/>
    <property type="project" value="UniProtKB-KW"/>
</dbReference>
<gene>
    <name evidence="6" type="ORF">ZIOFF_002888</name>
</gene>
<sequence length="465" mass="51893">MSGGMTRKPGDWVCRSCQYVNFCRRDSCQRCGELKVGVQLERADYSSISGSWDVKPGDWYCAACGVHNYASRPSCFKCSASKDDSASVIANSWGFRCNSPGGNTNWSSSWKSGDWICSRLGCNEHNYASRTECFRCNAPRSDCDFSAITVYLKCKDLDEIRGAGVGDAEIDTDQNCFDLNHWGIDEVAEMQNLTHLKIPGLQFQQISKLQNMRSAVICHLGVFAAIIGGVAEFKSVAGMLQTDRILAHCCFDDFHTPEFKLEISASSESAEMELLNCLPKIKVKAVMKTSSEIYETVFYALEGSDEDKGDHLAQRNSGNEGMYQVDIYGEVNFQNVATDVALTCLVLHLYNMTISPELSDINTSFDIRSEKKSDSAGLCNKMKLSMKNSPVCRNQPSPVISNICRNVESEFVFERCFANNMSKVRNLVTETEAAEQKLYSQPKVMVDIVQNSFKQIELHQMSLEI</sequence>
<dbReference type="GO" id="GO:0005737">
    <property type="term" value="C:cytoplasm"/>
    <property type="evidence" value="ECO:0007669"/>
    <property type="project" value="TreeGrafter"/>
</dbReference>
<dbReference type="InterPro" id="IPR001876">
    <property type="entry name" value="Znf_RanBP2"/>
</dbReference>
<feature type="domain" description="RanBP2-type" evidence="5">
    <location>
        <begin position="8"/>
        <end position="37"/>
    </location>
</feature>
<keyword evidence="2 4" id="KW-0863">Zinc-finger</keyword>
<dbReference type="EMBL" id="JACMSC010000001">
    <property type="protein sequence ID" value="KAG6537791.1"/>
    <property type="molecule type" value="Genomic_DNA"/>
</dbReference>
<comment type="caution">
    <text evidence="6">The sequence shown here is derived from an EMBL/GenBank/DDBJ whole genome shotgun (WGS) entry which is preliminary data.</text>
</comment>
<keyword evidence="1" id="KW-0479">Metal-binding</keyword>
<protein>
    <recommendedName>
        <fullName evidence="5">RanBP2-type domain-containing protein</fullName>
    </recommendedName>
</protein>
<evidence type="ECO:0000259" key="5">
    <source>
        <dbReference type="PROSITE" id="PS50199"/>
    </source>
</evidence>
<feature type="domain" description="RanBP2-type" evidence="5">
    <location>
        <begin position="111"/>
        <end position="142"/>
    </location>
</feature>
<evidence type="ECO:0000313" key="7">
    <source>
        <dbReference type="Proteomes" id="UP000734854"/>
    </source>
</evidence>
<organism evidence="6 7">
    <name type="scientific">Zingiber officinale</name>
    <name type="common">Ginger</name>
    <name type="synonym">Amomum zingiber</name>
    <dbReference type="NCBI Taxonomy" id="94328"/>
    <lineage>
        <taxon>Eukaryota</taxon>
        <taxon>Viridiplantae</taxon>
        <taxon>Streptophyta</taxon>
        <taxon>Embryophyta</taxon>
        <taxon>Tracheophyta</taxon>
        <taxon>Spermatophyta</taxon>
        <taxon>Magnoliopsida</taxon>
        <taxon>Liliopsida</taxon>
        <taxon>Zingiberales</taxon>
        <taxon>Zingiberaceae</taxon>
        <taxon>Zingiber</taxon>
    </lineage>
</organism>
<dbReference type="PANTHER" id="PTHR23111">
    <property type="entry name" value="ZINC FINGER PROTEIN"/>
    <property type="match status" value="1"/>
</dbReference>
<evidence type="ECO:0000256" key="1">
    <source>
        <dbReference type="ARBA" id="ARBA00022723"/>
    </source>
</evidence>
<keyword evidence="7" id="KW-1185">Reference proteome</keyword>
<dbReference type="AlphaFoldDB" id="A0A8J5HWY6"/>
<keyword evidence="3" id="KW-0862">Zinc</keyword>
<feature type="domain" description="RanBP2-type" evidence="5">
    <location>
        <begin position="55"/>
        <end position="84"/>
    </location>
</feature>
<dbReference type="Pfam" id="PF00641">
    <property type="entry name" value="Zn_ribbon_RanBP"/>
    <property type="match status" value="2"/>
</dbReference>
<dbReference type="GO" id="GO:0003729">
    <property type="term" value="F:mRNA binding"/>
    <property type="evidence" value="ECO:0007669"/>
    <property type="project" value="TreeGrafter"/>
</dbReference>
<name>A0A8J5HWY6_ZINOF</name>
<dbReference type="InterPro" id="IPR036443">
    <property type="entry name" value="Znf_RanBP2_sf"/>
</dbReference>
<dbReference type="Gene3D" id="4.10.1060.10">
    <property type="entry name" value="Zinc finger, RanBP2-type"/>
    <property type="match status" value="3"/>
</dbReference>
<evidence type="ECO:0000256" key="2">
    <source>
        <dbReference type="ARBA" id="ARBA00022771"/>
    </source>
</evidence>
<accession>A0A8J5HWY6</accession>
<proteinExistence type="predicted"/>
<reference evidence="6 7" key="1">
    <citation type="submission" date="2020-08" db="EMBL/GenBank/DDBJ databases">
        <title>Plant Genome Project.</title>
        <authorList>
            <person name="Zhang R.-G."/>
        </authorList>
    </citation>
    <scope>NUCLEOTIDE SEQUENCE [LARGE SCALE GENOMIC DNA]</scope>
    <source>
        <tissue evidence="6">Rhizome</tissue>
    </source>
</reference>
<dbReference type="PROSITE" id="PS01358">
    <property type="entry name" value="ZF_RANBP2_1"/>
    <property type="match status" value="3"/>
</dbReference>
<dbReference type="SUPFAM" id="SSF90209">
    <property type="entry name" value="Ran binding protein zinc finger-like"/>
    <property type="match status" value="3"/>
</dbReference>
<dbReference type="PANTHER" id="PTHR23111:SF96">
    <property type="entry name" value="OS01G0555100 PROTEIN"/>
    <property type="match status" value="1"/>
</dbReference>
<evidence type="ECO:0000313" key="6">
    <source>
        <dbReference type="EMBL" id="KAG6537791.1"/>
    </source>
</evidence>
<dbReference type="PROSITE" id="PS50199">
    <property type="entry name" value="ZF_RANBP2_2"/>
    <property type="match status" value="3"/>
</dbReference>
<dbReference type="FunFam" id="4.10.1060.10:FF:000023">
    <property type="entry name" value="Ran-binding zinc finger protein"/>
    <property type="match status" value="1"/>
</dbReference>
<evidence type="ECO:0000256" key="3">
    <source>
        <dbReference type="ARBA" id="ARBA00022833"/>
    </source>
</evidence>
<dbReference type="Proteomes" id="UP000734854">
    <property type="component" value="Unassembled WGS sequence"/>
</dbReference>